<evidence type="ECO:0000313" key="1">
    <source>
        <dbReference type="EMBL" id="MBP0617757.1"/>
    </source>
</evidence>
<sequence length="77" mass="8860">MPDPRSASFELPVTTTLVRIACAHLDQDTANNGDTNLAALCQRCHLEHDRPWNMEKRRLTVRLRRAIGDLFTGPYRR</sequence>
<organism evidence="1 2">
    <name type="scientific">Jiella mangrovi</name>
    <dbReference type="NCBI Taxonomy" id="2821407"/>
    <lineage>
        <taxon>Bacteria</taxon>
        <taxon>Pseudomonadati</taxon>
        <taxon>Pseudomonadota</taxon>
        <taxon>Alphaproteobacteria</taxon>
        <taxon>Hyphomicrobiales</taxon>
        <taxon>Aurantimonadaceae</taxon>
        <taxon>Jiella</taxon>
    </lineage>
</organism>
<gene>
    <name evidence="1" type="ORF">J6595_19405</name>
</gene>
<keyword evidence="2" id="KW-1185">Reference proteome</keyword>
<comment type="caution">
    <text evidence="1">The sequence shown here is derived from an EMBL/GenBank/DDBJ whole genome shotgun (WGS) entry which is preliminary data.</text>
</comment>
<dbReference type="RefSeq" id="WP_209596842.1">
    <property type="nucleotide sequence ID" value="NZ_JAGJCF010000020.1"/>
</dbReference>
<proteinExistence type="predicted"/>
<evidence type="ECO:0008006" key="3">
    <source>
        <dbReference type="Google" id="ProtNLM"/>
    </source>
</evidence>
<dbReference type="EMBL" id="JAGJCF010000020">
    <property type="protein sequence ID" value="MBP0617757.1"/>
    <property type="molecule type" value="Genomic_DNA"/>
</dbReference>
<reference evidence="1 2" key="1">
    <citation type="submission" date="2021-04" db="EMBL/GenBank/DDBJ databases">
        <title>Whole genome sequence of Jiella sp. KSK16Y-1.</title>
        <authorList>
            <person name="Tuo L."/>
        </authorList>
    </citation>
    <scope>NUCLEOTIDE SEQUENCE [LARGE SCALE GENOMIC DNA]</scope>
    <source>
        <strain evidence="1 2">KSK16Y-1</strain>
    </source>
</reference>
<accession>A0ABS4BLZ5</accession>
<dbReference type="Proteomes" id="UP000678276">
    <property type="component" value="Unassembled WGS sequence"/>
</dbReference>
<evidence type="ECO:0000313" key="2">
    <source>
        <dbReference type="Proteomes" id="UP000678276"/>
    </source>
</evidence>
<name>A0ABS4BLZ5_9HYPH</name>
<protein>
    <recommendedName>
        <fullName evidence="3">HNH endonuclease</fullName>
    </recommendedName>
</protein>